<dbReference type="PANTHER" id="PTHR30055:SF209">
    <property type="entry name" value="POSSIBLE TRANSCRIPTIONAL REGULATORY PROTEIN (PROBABLY TETR-FAMILY)"/>
    <property type="match status" value="1"/>
</dbReference>
<dbReference type="PROSITE" id="PS50977">
    <property type="entry name" value="HTH_TETR_2"/>
    <property type="match status" value="1"/>
</dbReference>
<dbReference type="Pfam" id="PF13305">
    <property type="entry name" value="TetR_C_33"/>
    <property type="match status" value="1"/>
</dbReference>
<comment type="caution">
    <text evidence="6">The sequence shown here is derived from an EMBL/GenBank/DDBJ whole genome shotgun (WGS) entry which is preliminary data.</text>
</comment>
<proteinExistence type="predicted"/>
<dbReference type="Proteomes" id="UP000637578">
    <property type="component" value="Unassembled WGS sequence"/>
</dbReference>
<reference evidence="6" key="2">
    <citation type="submission" date="2020-09" db="EMBL/GenBank/DDBJ databases">
        <authorList>
            <person name="Sun Q."/>
            <person name="Zhou Y."/>
        </authorList>
    </citation>
    <scope>NUCLEOTIDE SEQUENCE</scope>
    <source>
        <strain evidence="6">CGMCC 4.5737</strain>
    </source>
</reference>
<accession>A0A8J3C864</accession>
<dbReference type="GO" id="GO:0003700">
    <property type="term" value="F:DNA-binding transcription factor activity"/>
    <property type="evidence" value="ECO:0007669"/>
    <property type="project" value="TreeGrafter"/>
</dbReference>
<keyword evidence="3" id="KW-0804">Transcription</keyword>
<evidence type="ECO:0000313" key="7">
    <source>
        <dbReference type="Proteomes" id="UP000637578"/>
    </source>
</evidence>
<feature type="domain" description="HTH tetR-type" evidence="5">
    <location>
        <begin position="13"/>
        <end position="73"/>
    </location>
</feature>
<keyword evidence="1" id="KW-0805">Transcription regulation</keyword>
<organism evidence="6 7">
    <name type="scientific">Longimycelium tulufanense</name>
    <dbReference type="NCBI Taxonomy" id="907463"/>
    <lineage>
        <taxon>Bacteria</taxon>
        <taxon>Bacillati</taxon>
        <taxon>Actinomycetota</taxon>
        <taxon>Actinomycetes</taxon>
        <taxon>Pseudonocardiales</taxon>
        <taxon>Pseudonocardiaceae</taxon>
        <taxon>Longimycelium</taxon>
    </lineage>
</organism>
<dbReference type="InterPro" id="IPR025996">
    <property type="entry name" value="MT1864/Rv1816-like_C"/>
</dbReference>
<name>A0A8J3C864_9PSEU</name>
<dbReference type="InterPro" id="IPR001647">
    <property type="entry name" value="HTH_TetR"/>
</dbReference>
<keyword evidence="2 4" id="KW-0238">DNA-binding</keyword>
<sequence>MTSRPADSPGHEPPIRARLIEAAARLLAEQGPGALTTRRLAAEVGTSTMVVYTHFGGKQQLLTAVAREGFTRLAAHLAEVAPTDDPVIDLGNLALAYRANALANPHLYAVMFSALTGGREPSANAEIPEARRSFDAIVAATRRAIESGRFRPADPTLVATQLWSALHGFVMLELAGRFVPSMHADPEHVFTTLLVTMALGLAEDPTSITRPSGPEGSG</sequence>
<dbReference type="GO" id="GO:0000976">
    <property type="term" value="F:transcription cis-regulatory region binding"/>
    <property type="evidence" value="ECO:0007669"/>
    <property type="project" value="TreeGrafter"/>
</dbReference>
<dbReference type="AlphaFoldDB" id="A0A8J3C864"/>
<feature type="DNA-binding region" description="H-T-H motif" evidence="4">
    <location>
        <begin position="36"/>
        <end position="55"/>
    </location>
</feature>
<dbReference type="Gene3D" id="1.10.357.10">
    <property type="entry name" value="Tetracycline Repressor, domain 2"/>
    <property type="match status" value="1"/>
</dbReference>
<evidence type="ECO:0000256" key="3">
    <source>
        <dbReference type="ARBA" id="ARBA00023163"/>
    </source>
</evidence>
<gene>
    <name evidence="6" type="ORF">GCM10012275_24320</name>
</gene>
<dbReference type="SUPFAM" id="SSF48498">
    <property type="entry name" value="Tetracyclin repressor-like, C-terminal domain"/>
    <property type="match status" value="1"/>
</dbReference>
<protein>
    <submittedName>
        <fullName evidence="6">TetR family transcriptional regulator</fullName>
    </submittedName>
</protein>
<dbReference type="SUPFAM" id="SSF46689">
    <property type="entry name" value="Homeodomain-like"/>
    <property type="match status" value="1"/>
</dbReference>
<dbReference type="PANTHER" id="PTHR30055">
    <property type="entry name" value="HTH-TYPE TRANSCRIPTIONAL REGULATOR RUTR"/>
    <property type="match status" value="1"/>
</dbReference>
<dbReference type="RefSeq" id="WP_229686281.1">
    <property type="nucleotide sequence ID" value="NZ_BMMK01000009.1"/>
</dbReference>
<reference evidence="6" key="1">
    <citation type="journal article" date="2014" name="Int. J. Syst. Evol. Microbiol.">
        <title>Complete genome sequence of Corynebacterium casei LMG S-19264T (=DSM 44701T), isolated from a smear-ripened cheese.</title>
        <authorList>
            <consortium name="US DOE Joint Genome Institute (JGI-PGF)"/>
            <person name="Walter F."/>
            <person name="Albersmeier A."/>
            <person name="Kalinowski J."/>
            <person name="Ruckert C."/>
        </authorList>
    </citation>
    <scope>NUCLEOTIDE SEQUENCE</scope>
    <source>
        <strain evidence="6">CGMCC 4.5737</strain>
    </source>
</reference>
<evidence type="ECO:0000256" key="2">
    <source>
        <dbReference type="ARBA" id="ARBA00023125"/>
    </source>
</evidence>
<keyword evidence="7" id="KW-1185">Reference proteome</keyword>
<dbReference type="InterPro" id="IPR036271">
    <property type="entry name" value="Tet_transcr_reg_TetR-rel_C_sf"/>
</dbReference>
<dbReference type="EMBL" id="BMMK01000009">
    <property type="protein sequence ID" value="GGM52488.1"/>
    <property type="molecule type" value="Genomic_DNA"/>
</dbReference>
<evidence type="ECO:0000313" key="6">
    <source>
        <dbReference type="EMBL" id="GGM52488.1"/>
    </source>
</evidence>
<dbReference type="Gene3D" id="1.10.10.60">
    <property type="entry name" value="Homeodomain-like"/>
    <property type="match status" value="1"/>
</dbReference>
<evidence type="ECO:0000256" key="4">
    <source>
        <dbReference type="PROSITE-ProRule" id="PRU00335"/>
    </source>
</evidence>
<dbReference type="InterPro" id="IPR050109">
    <property type="entry name" value="HTH-type_TetR-like_transc_reg"/>
</dbReference>
<dbReference type="PRINTS" id="PR00455">
    <property type="entry name" value="HTHTETR"/>
</dbReference>
<dbReference type="Pfam" id="PF00440">
    <property type="entry name" value="TetR_N"/>
    <property type="match status" value="1"/>
</dbReference>
<evidence type="ECO:0000259" key="5">
    <source>
        <dbReference type="PROSITE" id="PS50977"/>
    </source>
</evidence>
<dbReference type="InterPro" id="IPR009057">
    <property type="entry name" value="Homeodomain-like_sf"/>
</dbReference>
<evidence type="ECO:0000256" key="1">
    <source>
        <dbReference type="ARBA" id="ARBA00023015"/>
    </source>
</evidence>